<dbReference type="InterPro" id="IPR046938">
    <property type="entry name" value="DNA_clamp_sf"/>
</dbReference>
<evidence type="ECO:0000256" key="6">
    <source>
        <dbReference type="SAM" id="MobiDB-lite"/>
    </source>
</evidence>
<accession>A0A139A7K6</accession>
<protein>
    <submittedName>
        <fullName evidence="7">Rad1-domain-containing protein</fullName>
    </submittedName>
</protein>
<feature type="region of interest" description="Disordered" evidence="6">
    <location>
        <begin position="89"/>
        <end position="117"/>
    </location>
</feature>
<dbReference type="InterPro" id="IPR003021">
    <property type="entry name" value="Rad1_Rec1_Rad17"/>
</dbReference>
<dbReference type="Pfam" id="PF02144">
    <property type="entry name" value="Rad1"/>
    <property type="match status" value="1"/>
</dbReference>
<organism evidence="7 8">
    <name type="scientific">Gonapodya prolifera (strain JEL478)</name>
    <name type="common">Monoblepharis prolifera</name>
    <dbReference type="NCBI Taxonomy" id="1344416"/>
    <lineage>
        <taxon>Eukaryota</taxon>
        <taxon>Fungi</taxon>
        <taxon>Fungi incertae sedis</taxon>
        <taxon>Chytridiomycota</taxon>
        <taxon>Chytridiomycota incertae sedis</taxon>
        <taxon>Monoblepharidomycetes</taxon>
        <taxon>Monoblepharidales</taxon>
        <taxon>Gonapodyaceae</taxon>
        <taxon>Gonapodya</taxon>
    </lineage>
</organism>
<dbReference type="PANTHER" id="PTHR10870:SF0">
    <property type="entry name" value="CELL CYCLE CHECKPOINT PROTEIN RAD1"/>
    <property type="match status" value="1"/>
</dbReference>
<keyword evidence="3" id="KW-0227">DNA damage</keyword>
<proteinExistence type="inferred from homology"/>
<gene>
    <name evidence="7" type="ORF">M427DRAFT_157239</name>
</gene>
<dbReference type="GO" id="GO:0030896">
    <property type="term" value="C:checkpoint clamp complex"/>
    <property type="evidence" value="ECO:0007669"/>
    <property type="project" value="TreeGrafter"/>
</dbReference>
<dbReference type="OMA" id="IKTTCEL"/>
<dbReference type="PRINTS" id="PR01245">
    <property type="entry name" value="RAD1REC1"/>
</dbReference>
<evidence type="ECO:0000313" key="8">
    <source>
        <dbReference type="Proteomes" id="UP000070544"/>
    </source>
</evidence>
<name>A0A139A7K6_GONPJ</name>
<evidence type="ECO:0000256" key="2">
    <source>
        <dbReference type="ARBA" id="ARBA00010991"/>
    </source>
</evidence>
<dbReference type="Proteomes" id="UP000070544">
    <property type="component" value="Unassembled WGS sequence"/>
</dbReference>
<dbReference type="PANTHER" id="PTHR10870">
    <property type="entry name" value="CELL CYCLE CHECKPOINT PROTEIN RAD1"/>
    <property type="match status" value="1"/>
</dbReference>
<keyword evidence="5" id="KW-0539">Nucleus</keyword>
<evidence type="ECO:0000256" key="4">
    <source>
        <dbReference type="ARBA" id="ARBA00023204"/>
    </source>
</evidence>
<sequence>MARDDDTRAHDEPAPFSAIIRLANFRPFYNLLKCVAFRDKALFRLSLAGFEAIISDSKSVVGHAFYSAELFDEFTILGGSVPQHIQSRILPNANGGNANGDNEHGPHAPQPHQDPDAVAAAAVTVSPSSFVVSLAVFLDCLNMFGDITPTQSEKPSWSSNAPTTPSISKSAQTHSKLLLSYDEAASEVVVELSSSDCTIRAVLSTYDADDADDDELEETFREDPEISRFVIKSEWLKEAFQELDASSDRVTVLVSPEQPYFQISSSGMSGSAEIEYPKNTDIMESFSCQERSLFSYKLSLLQPSLKALAMSSRIQIKTNSRGFVSMQHLVQVSETKQSFVSFTVAPLLDE</sequence>
<dbReference type="STRING" id="1344416.A0A139A7K6"/>
<dbReference type="GO" id="GO:0006281">
    <property type="term" value="P:DNA repair"/>
    <property type="evidence" value="ECO:0007669"/>
    <property type="project" value="UniProtKB-KW"/>
</dbReference>
<reference evidence="7 8" key="1">
    <citation type="journal article" date="2015" name="Genome Biol. Evol.">
        <title>Phylogenomic analyses indicate that early fungi evolved digesting cell walls of algal ancestors of land plants.</title>
        <authorList>
            <person name="Chang Y."/>
            <person name="Wang S."/>
            <person name="Sekimoto S."/>
            <person name="Aerts A.L."/>
            <person name="Choi C."/>
            <person name="Clum A."/>
            <person name="LaButti K.M."/>
            <person name="Lindquist E.A."/>
            <person name="Yee Ngan C."/>
            <person name="Ohm R.A."/>
            <person name="Salamov A.A."/>
            <person name="Grigoriev I.V."/>
            <person name="Spatafora J.W."/>
            <person name="Berbee M.L."/>
        </authorList>
    </citation>
    <scope>NUCLEOTIDE SEQUENCE [LARGE SCALE GENOMIC DNA]</scope>
    <source>
        <strain evidence="7 8">JEL478</strain>
    </source>
</reference>
<dbReference type="GO" id="GO:0000077">
    <property type="term" value="P:DNA damage checkpoint signaling"/>
    <property type="evidence" value="ECO:0007669"/>
    <property type="project" value="InterPro"/>
</dbReference>
<keyword evidence="8" id="KW-1185">Reference proteome</keyword>
<dbReference type="AlphaFoldDB" id="A0A139A7K6"/>
<dbReference type="InterPro" id="IPR003011">
    <property type="entry name" value="Cell_cycle_checkpoint_Rad1"/>
</dbReference>
<evidence type="ECO:0000256" key="3">
    <source>
        <dbReference type="ARBA" id="ARBA00022763"/>
    </source>
</evidence>
<comment type="similarity">
    <text evidence="2">Belongs to the rad1 family.</text>
</comment>
<evidence type="ECO:0000256" key="1">
    <source>
        <dbReference type="ARBA" id="ARBA00004123"/>
    </source>
</evidence>
<dbReference type="Gene3D" id="3.70.10.10">
    <property type="match status" value="1"/>
</dbReference>
<dbReference type="OrthoDB" id="337581at2759"/>
<dbReference type="PRINTS" id="PR01246">
    <property type="entry name" value="RAD1REPAIR"/>
</dbReference>
<evidence type="ECO:0000256" key="5">
    <source>
        <dbReference type="ARBA" id="ARBA00023242"/>
    </source>
</evidence>
<comment type="subcellular location">
    <subcellularLocation>
        <location evidence="1">Nucleus</location>
    </subcellularLocation>
</comment>
<dbReference type="SUPFAM" id="SSF55979">
    <property type="entry name" value="DNA clamp"/>
    <property type="match status" value="1"/>
</dbReference>
<dbReference type="EMBL" id="KQ965786">
    <property type="protein sequence ID" value="KXS12669.1"/>
    <property type="molecule type" value="Genomic_DNA"/>
</dbReference>
<evidence type="ECO:0000313" key="7">
    <source>
        <dbReference type="EMBL" id="KXS12669.1"/>
    </source>
</evidence>
<keyword evidence="4" id="KW-0234">DNA repair</keyword>